<keyword evidence="4" id="KW-1185">Reference proteome</keyword>
<evidence type="ECO:0000313" key="4">
    <source>
        <dbReference type="Proteomes" id="UP001059950"/>
    </source>
</evidence>
<comment type="similarity">
    <text evidence="1 2">Belongs to the fructosamine kinase family.</text>
</comment>
<organism evidence="3 4">
    <name type="scientific">Amphritea atlantica</name>
    <dbReference type="NCBI Taxonomy" id="355243"/>
    <lineage>
        <taxon>Bacteria</taxon>
        <taxon>Pseudomonadati</taxon>
        <taxon>Pseudomonadota</taxon>
        <taxon>Gammaproteobacteria</taxon>
        <taxon>Oceanospirillales</taxon>
        <taxon>Oceanospirillaceae</taxon>
        <taxon>Amphritea</taxon>
    </lineage>
</organism>
<dbReference type="SUPFAM" id="SSF56112">
    <property type="entry name" value="Protein kinase-like (PK-like)"/>
    <property type="match status" value="1"/>
</dbReference>
<accession>A0ABY5GWN1</accession>
<name>A0ABY5GWN1_9GAMM</name>
<dbReference type="GO" id="GO:0016301">
    <property type="term" value="F:kinase activity"/>
    <property type="evidence" value="ECO:0007669"/>
    <property type="project" value="UniProtKB-KW"/>
</dbReference>
<keyword evidence="2" id="KW-0808">Transferase</keyword>
<dbReference type="InterPro" id="IPR011009">
    <property type="entry name" value="Kinase-like_dom_sf"/>
</dbReference>
<dbReference type="Proteomes" id="UP001059950">
    <property type="component" value="Chromosome"/>
</dbReference>
<evidence type="ECO:0000256" key="1">
    <source>
        <dbReference type="ARBA" id="ARBA00009460"/>
    </source>
</evidence>
<evidence type="ECO:0000313" key="3">
    <source>
        <dbReference type="EMBL" id="UTW03709.1"/>
    </source>
</evidence>
<gene>
    <name evidence="3" type="ORF">KDX31_01310</name>
</gene>
<dbReference type="PIRSF" id="PIRSF006221">
    <property type="entry name" value="Ketosamine-3-kinase"/>
    <property type="match status" value="1"/>
</dbReference>
<dbReference type="InterPro" id="IPR016477">
    <property type="entry name" value="Fructo-/Ketosamine-3-kinase"/>
</dbReference>
<proteinExistence type="inferred from homology"/>
<dbReference type="Pfam" id="PF03881">
    <property type="entry name" value="Fructosamin_kin"/>
    <property type="match status" value="1"/>
</dbReference>
<sequence>MPDLFPEPIVKWIEQQSLKLTASAPLSGGCIAQIRQLTLEDKQGSCLELVLKQMPGGAAEQLAAEVCGLQALRLLEPHALRVPQVVMQEGNCLLLEYLPPAPPTNDFDTQLGIGLALQHRCQSDSGQFGFAIDTFCGGTRQPNPWLTEGAVFYARQRYQVLAKQNLQLNRITAGLFDQILRLCDKLPELVPCQPAVLLHGDLWSGNVICGPQGEPALIDPAAYYGWAEAELAMTQMFGGFSHRFYLVYEAHSNILPGWRDRADLYNLYHYLNHLLLFGGAYHRDVERIVKYYSG</sequence>
<reference evidence="3" key="1">
    <citation type="submission" date="2021-04" db="EMBL/GenBank/DDBJ databases">
        <title>Oceanospirillales bacteria with DddD are important DMSP degraders in coastal seawater.</title>
        <authorList>
            <person name="Liu J."/>
        </authorList>
    </citation>
    <scope>NUCLEOTIDE SEQUENCE</scope>
    <source>
        <strain evidence="3">GY6</strain>
    </source>
</reference>
<dbReference type="Gene3D" id="3.90.1200.10">
    <property type="match status" value="1"/>
</dbReference>
<dbReference type="Gene3D" id="3.30.200.20">
    <property type="entry name" value="Phosphorylase Kinase, domain 1"/>
    <property type="match status" value="1"/>
</dbReference>
<keyword evidence="2 3" id="KW-0418">Kinase</keyword>
<evidence type="ECO:0000256" key="2">
    <source>
        <dbReference type="PIRNR" id="PIRNR006221"/>
    </source>
</evidence>
<protein>
    <submittedName>
        <fullName evidence="3">Fructosamine kinase family protein</fullName>
    </submittedName>
</protein>
<dbReference type="PANTHER" id="PTHR12149:SF8">
    <property type="entry name" value="PROTEIN-RIBULOSAMINE 3-KINASE"/>
    <property type="match status" value="1"/>
</dbReference>
<dbReference type="EMBL" id="CP073344">
    <property type="protein sequence ID" value="UTW03709.1"/>
    <property type="molecule type" value="Genomic_DNA"/>
</dbReference>
<dbReference type="PANTHER" id="PTHR12149">
    <property type="entry name" value="FRUCTOSAMINE 3 KINASE-RELATED PROTEIN"/>
    <property type="match status" value="1"/>
</dbReference>